<dbReference type="InterPro" id="IPR000037">
    <property type="entry name" value="SsrA-bd_prot"/>
</dbReference>
<reference evidence="4" key="1">
    <citation type="journal article" date="2020" name="mSystems">
        <title>Genome- and Community-Level Interaction Insights into Carbon Utilization and Element Cycling Functions of Hydrothermarchaeota in Hydrothermal Sediment.</title>
        <authorList>
            <person name="Zhou Z."/>
            <person name="Liu Y."/>
            <person name="Xu W."/>
            <person name="Pan J."/>
            <person name="Luo Z.H."/>
            <person name="Li M."/>
        </authorList>
    </citation>
    <scope>NUCLEOTIDE SEQUENCE [LARGE SCALE GENOMIC DNA]</scope>
    <source>
        <strain evidence="4">SpSt-769</strain>
    </source>
</reference>
<dbReference type="SUPFAM" id="SSF74982">
    <property type="entry name" value="Small protein B (SmpB)"/>
    <property type="match status" value="1"/>
</dbReference>
<dbReference type="GO" id="GO:0070930">
    <property type="term" value="P:trans-translation-dependent protein tagging"/>
    <property type="evidence" value="ECO:0007669"/>
    <property type="project" value="TreeGrafter"/>
</dbReference>
<proteinExistence type="inferred from homology"/>
<dbReference type="GO" id="GO:0005829">
    <property type="term" value="C:cytosol"/>
    <property type="evidence" value="ECO:0007669"/>
    <property type="project" value="TreeGrafter"/>
</dbReference>
<organism evidence="4">
    <name type="scientific">Desulfomonile tiedjei</name>
    <dbReference type="NCBI Taxonomy" id="2358"/>
    <lineage>
        <taxon>Bacteria</taxon>
        <taxon>Pseudomonadati</taxon>
        <taxon>Thermodesulfobacteriota</taxon>
        <taxon>Desulfomonilia</taxon>
        <taxon>Desulfomonilales</taxon>
        <taxon>Desulfomonilaceae</taxon>
        <taxon>Desulfomonile</taxon>
    </lineage>
</organism>
<dbReference type="HAMAP" id="MF_00023">
    <property type="entry name" value="SmpB"/>
    <property type="match status" value="1"/>
</dbReference>
<dbReference type="PANTHER" id="PTHR30308:SF2">
    <property type="entry name" value="SSRA-BINDING PROTEIN"/>
    <property type="match status" value="1"/>
</dbReference>
<evidence type="ECO:0000313" key="4">
    <source>
        <dbReference type="EMBL" id="HGH61922.1"/>
    </source>
</evidence>
<comment type="subcellular location">
    <subcellularLocation>
        <location evidence="3">Cytoplasm</location>
    </subcellularLocation>
    <text evidence="3">The tmRNA-SmpB complex associates with stalled 70S ribosomes.</text>
</comment>
<protein>
    <recommendedName>
        <fullName evidence="3">SsrA-binding protein</fullName>
    </recommendedName>
    <alternativeName>
        <fullName evidence="3">Small protein B</fullName>
    </alternativeName>
</protein>
<evidence type="ECO:0000256" key="3">
    <source>
        <dbReference type="HAMAP-Rule" id="MF_00023"/>
    </source>
</evidence>
<comment type="caution">
    <text evidence="4">The sequence shown here is derived from an EMBL/GenBank/DDBJ whole genome shotgun (WGS) entry which is preliminary data.</text>
</comment>
<keyword evidence="2 3" id="KW-0694">RNA-binding</keyword>
<dbReference type="PANTHER" id="PTHR30308">
    <property type="entry name" value="TMRNA-BINDING COMPONENT OF TRANS-TRANSLATION TAGGING COMPLEX"/>
    <property type="match status" value="1"/>
</dbReference>
<sequence length="157" mass="18196">MKQQGHIKIICKNKKAHFNFELGDTFEAGIVLLGSEVKSLRLGKANLTDSYAKFRQGELFLVDAHISPYPQANRENHDPDRDRKLLLHKRELKRLLGKVTEKGFSLAPLKLYFKDGKVKVELALARGKKLFDKREAIKKKDQRREMERLAKFKHSGR</sequence>
<dbReference type="GO" id="GO:0003723">
    <property type="term" value="F:RNA binding"/>
    <property type="evidence" value="ECO:0007669"/>
    <property type="project" value="UniProtKB-UniRule"/>
</dbReference>
<accession>A0A7C4ATB1</accession>
<dbReference type="AlphaFoldDB" id="A0A7C4ATB1"/>
<dbReference type="GO" id="GO:0070929">
    <property type="term" value="P:trans-translation"/>
    <property type="evidence" value="ECO:0007669"/>
    <property type="project" value="UniProtKB-UniRule"/>
</dbReference>
<dbReference type="InterPro" id="IPR023620">
    <property type="entry name" value="SmpB"/>
</dbReference>
<dbReference type="Pfam" id="PF01668">
    <property type="entry name" value="SmpB"/>
    <property type="match status" value="1"/>
</dbReference>
<name>A0A7C4ATB1_9BACT</name>
<evidence type="ECO:0000256" key="2">
    <source>
        <dbReference type="ARBA" id="ARBA00022884"/>
    </source>
</evidence>
<comment type="similarity">
    <text evidence="3">Belongs to the SmpB family.</text>
</comment>
<evidence type="ECO:0000256" key="1">
    <source>
        <dbReference type="ARBA" id="ARBA00022490"/>
    </source>
</evidence>
<dbReference type="EMBL" id="DTGT01000378">
    <property type="protein sequence ID" value="HGH61922.1"/>
    <property type="molecule type" value="Genomic_DNA"/>
</dbReference>
<comment type="function">
    <text evidence="3">Required for rescue of stalled ribosomes mediated by trans-translation. Binds to transfer-messenger RNA (tmRNA), required for stable association of tmRNA with ribosomes. tmRNA and SmpB together mimic tRNA shape, replacing the anticodon stem-loop with SmpB. tmRNA is encoded by the ssrA gene; the 2 termini fold to resemble tRNA(Ala) and it encodes a 'tag peptide', a short internal open reading frame. During trans-translation Ala-aminoacylated tmRNA acts like a tRNA, entering the A-site of stalled ribosomes, displacing the stalled mRNA. The ribosome then switches to translate the ORF on the tmRNA; the nascent peptide is terminated with the 'tag peptide' encoded by the tmRNA and targeted for degradation. The ribosome is freed to recommence translation, which seems to be the essential function of trans-translation.</text>
</comment>
<keyword evidence="1 3" id="KW-0963">Cytoplasm</keyword>
<dbReference type="InterPro" id="IPR020081">
    <property type="entry name" value="SsrA-bd_prot_CS"/>
</dbReference>
<dbReference type="NCBIfam" id="NF003843">
    <property type="entry name" value="PRK05422.1"/>
    <property type="match status" value="1"/>
</dbReference>
<dbReference type="NCBIfam" id="TIGR00086">
    <property type="entry name" value="smpB"/>
    <property type="match status" value="1"/>
</dbReference>
<gene>
    <name evidence="3 4" type="primary">smpB</name>
    <name evidence="4" type="ORF">ENV54_11575</name>
</gene>
<dbReference type="Gene3D" id="2.40.280.10">
    <property type="match status" value="1"/>
</dbReference>
<dbReference type="PROSITE" id="PS01317">
    <property type="entry name" value="SSRP"/>
    <property type="match status" value="1"/>
</dbReference>
<dbReference type="CDD" id="cd09294">
    <property type="entry name" value="SmpB"/>
    <property type="match status" value="1"/>
</dbReference>